<dbReference type="AlphaFoldDB" id="D8LT89"/>
<protein>
    <submittedName>
        <fullName evidence="1">Uncharacterized protein</fullName>
    </submittedName>
</protein>
<dbReference type="Proteomes" id="UP000002630">
    <property type="component" value="Linkage Group LG26"/>
</dbReference>
<keyword evidence="2" id="KW-1185">Reference proteome</keyword>
<dbReference type="InParanoid" id="D8LT89"/>
<dbReference type="EMBL" id="FN649047">
    <property type="protein sequence ID" value="CBN77960.1"/>
    <property type="molecule type" value="Genomic_DNA"/>
</dbReference>
<dbReference type="EMBL" id="FN649751">
    <property type="protein sequence ID" value="CBN77960.1"/>
    <property type="molecule type" value="Genomic_DNA"/>
</dbReference>
<evidence type="ECO:0000313" key="1">
    <source>
        <dbReference type="EMBL" id="CBN77960.1"/>
    </source>
</evidence>
<reference evidence="1 2" key="1">
    <citation type="journal article" date="2010" name="Nature">
        <title>The Ectocarpus genome and the independent evolution of multicellularity in brown algae.</title>
        <authorList>
            <person name="Cock J.M."/>
            <person name="Sterck L."/>
            <person name="Rouze P."/>
            <person name="Scornet D."/>
            <person name="Allen A.E."/>
            <person name="Amoutzias G."/>
            <person name="Anthouard V."/>
            <person name="Artiguenave F."/>
            <person name="Aury J.M."/>
            <person name="Badger J.H."/>
            <person name="Beszteri B."/>
            <person name="Billiau K."/>
            <person name="Bonnet E."/>
            <person name="Bothwell J.H."/>
            <person name="Bowler C."/>
            <person name="Boyen C."/>
            <person name="Brownlee C."/>
            <person name="Carrano C.J."/>
            <person name="Charrier B."/>
            <person name="Cho G.Y."/>
            <person name="Coelho S.M."/>
            <person name="Collen J."/>
            <person name="Corre E."/>
            <person name="Da Silva C."/>
            <person name="Delage L."/>
            <person name="Delaroque N."/>
            <person name="Dittami S.M."/>
            <person name="Doulbeau S."/>
            <person name="Elias M."/>
            <person name="Farnham G."/>
            <person name="Gachon C.M."/>
            <person name="Gschloessl B."/>
            <person name="Heesch S."/>
            <person name="Jabbari K."/>
            <person name="Jubin C."/>
            <person name="Kawai H."/>
            <person name="Kimura K."/>
            <person name="Kloareg B."/>
            <person name="Kupper F.C."/>
            <person name="Lang D."/>
            <person name="Le Bail A."/>
            <person name="Leblanc C."/>
            <person name="Lerouge P."/>
            <person name="Lohr M."/>
            <person name="Lopez P.J."/>
            <person name="Martens C."/>
            <person name="Maumus F."/>
            <person name="Michel G."/>
            <person name="Miranda-Saavedra D."/>
            <person name="Morales J."/>
            <person name="Moreau H."/>
            <person name="Motomura T."/>
            <person name="Nagasato C."/>
            <person name="Napoli C.A."/>
            <person name="Nelson D.R."/>
            <person name="Nyvall-Collen P."/>
            <person name="Peters A.F."/>
            <person name="Pommier C."/>
            <person name="Potin P."/>
            <person name="Poulain J."/>
            <person name="Quesneville H."/>
            <person name="Read B."/>
            <person name="Rensing S.A."/>
            <person name="Ritter A."/>
            <person name="Rousvoal S."/>
            <person name="Samanta M."/>
            <person name="Samson G."/>
            <person name="Schroeder D.C."/>
            <person name="Segurens B."/>
            <person name="Strittmatter M."/>
            <person name="Tonon T."/>
            <person name="Tregear J.W."/>
            <person name="Valentin K."/>
            <person name="von Dassow P."/>
            <person name="Yamagishi T."/>
            <person name="Van de Peer Y."/>
            <person name="Wincker P."/>
        </authorList>
    </citation>
    <scope>NUCLEOTIDE SEQUENCE [LARGE SCALE GENOMIC DNA]</scope>
    <source>
        <strain evidence="2">Ec32 / CCAP1310/4</strain>
    </source>
</reference>
<organism evidence="1 2">
    <name type="scientific">Ectocarpus siliculosus</name>
    <name type="common">Brown alga</name>
    <name type="synonym">Conferva siliculosa</name>
    <dbReference type="NCBI Taxonomy" id="2880"/>
    <lineage>
        <taxon>Eukaryota</taxon>
        <taxon>Sar</taxon>
        <taxon>Stramenopiles</taxon>
        <taxon>Ochrophyta</taxon>
        <taxon>PX clade</taxon>
        <taxon>Phaeophyceae</taxon>
        <taxon>Ectocarpales</taxon>
        <taxon>Ectocarpaceae</taxon>
        <taxon>Ectocarpus</taxon>
    </lineage>
</organism>
<sequence>MTKFKRLEVSQCRSQVLVCSCTPVWFVSPDLWSDVVGGLGFPPKTLTMPPLLHT</sequence>
<evidence type="ECO:0000313" key="2">
    <source>
        <dbReference type="Proteomes" id="UP000002630"/>
    </source>
</evidence>
<accession>D8LT89</accession>
<name>D8LT89_ECTSI</name>
<gene>
    <name evidence="1" type="ORF">Esi_0081_0046</name>
</gene>
<proteinExistence type="predicted"/>